<proteinExistence type="predicted"/>
<reference evidence="1" key="1">
    <citation type="submission" date="2018-06" db="EMBL/GenBank/DDBJ databases">
        <authorList>
            <person name="Zhirakovskaya E."/>
        </authorList>
    </citation>
    <scope>NUCLEOTIDE SEQUENCE</scope>
</reference>
<sequence length="246" mass="27923">MKIQGTNNYSIVTLCAIALLGMSAATVAVADNELNAGEIKKVRYISRALLQSRALEKKRIETEVTVQRVEIKKMEDSLSDLINNEMKARTKVSLTPVSTTNTATAVFSPQNNRSQKNTAAVSALSPESLSKKNKSQVLKIEYLKKQRMKRLQGSQDVIKETYLNTKRKLPSPFNFWRKKSTHDFRNENIVRVAEDIEQTLGQMALEGKINLQKLKMLHKKAGLHKADINFDDISRTLQTRTRHRVQ</sequence>
<accession>A0A3B0WQL4</accession>
<organism evidence="1">
    <name type="scientific">hydrothermal vent metagenome</name>
    <dbReference type="NCBI Taxonomy" id="652676"/>
    <lineage>
        <taxon>unclassified sequences</taxon>
        <taxon>metagenomes</taxon>
        <taxon>ecological metagenomes</taxon>
    </lineage>
</organism>
<protein>
    <submittedName>
        <fullName evidence="1">Uncharacterized protein</fullName>
    </submittedName>
</protein>
<evidence type="ECO:0000313" key="1">
    <source>
        <dbReference type="EMBL" id="VAW53362.1"/>
    </source>
</evidence>
<name>A0A3B0WQL4_9ZZZZ</name>
<dbReference type="EMBL" id="UOFD01000061">
    <property type="protein sequence ID" value="VAW53362.1"/>
    <property type="molecule type" value="Genomic_DNA"/>
</dbReference>
<gene>
    <name evidence="1" type="ORF">MNBD_GAMMA06-388</name>
</gene>
<dbReference type="AlphaFoldDB" id="A0A3B0WQL4"/>